<keyword evidence="3" id="KW-1133">Transmembrane helix</keyword>
<evidence type="ECO:0000256" key="1">
    <source>
        <dbReference type="ARBA" id="ARBA00022441"/>
    </source>
</evidence>
<evidence type="ECO:0000256" key="4">
    <source>
        <dbReference type="SAM" id="SignalP"/>
    </source>
</evidence>
<feature type="transmembrane region" description="Helical" evidence="3">
    <location>
        <begin position="389"/>
        <end position="412"/>
    </location>
</feature>
<comment type="caution">
    <text evidence="5">The sequence shown here is derived from an EMBL/GenBank/DDBJ whole genome shotgun (WGS) entry which is preliminary data.</text>
</comment>
<dbReference type="Proteomes" id="UP000615446">
    <property type="component" value="Unassembled WGS sequence"/>
</dbReference>
<keyword evidence="3" id="KW-0472">Membrane</keyword>
<keyword evidence="2" id="KW-0677">Repeat</keyword>
<reference evidence="5" key="1">
    <citation type="submission" date="2019-10" db="EMBL/GenBank/DDBJ databases">
        <title>Conservation and host-specific expression of non-tandemly repeated heterogenous ribosome RNA gene in arbuscular mycorrhizal fungi.</title>
        <authorList>
            <person name="Maeda T."/>
            <person name="Kobayashi Y."/>
            <person name="Nakagawa T."/>
            <person name="Ezawa T."/>
            <person name="Yamaguchi K."/>
            <person name="Bino T."/>
            <person name="Nishimoto Y."/>
            <person name="Shigenobu S."/>
            <person name="Kawaguchi M."/>
        </authorList>
    </citation>
    <scope>NUCLEOTIDE SEQUENCE</scope>
    <source>
        <strain evidence="5">HR1</strain>
    </source>
</reference>
<evidence type="ECO:0000313" key="5">
    <source>
        <dbReference type="EMBL" id="GES98365.1"/>
    </source>
</evidence>
<dbReference type="AlphaFoldDB" id="A0A8H3M5E9"/>
<keyword evidence="3" id="KW-0812">Transmembrane</keyword>
<accession>A0A8H3M5E9</accession>
<dbReference type="EMBL" id="BLAL01000266">
    <property type="protein sequence ID" value="GES98365.1"/>
    <property type="molecule type" value="Genomic_DNA"/>
</dbReference>
<dbReference type="InterPro" id="IPR015915">
    <property type="entry name" value="Kelch-typ_b-propeller"/>
</dbReference>
<dbReference type="PANTHER" id="PTHR46093:SF18">
    <property type="entry name" value="FIBRONECTIN TYPE-III DOMAIN-CONTAINING PROTEIN"/>
    <property type="match status" value="1"/>
</dbReference>
<evidence type="ECO:0008006" key="7">
    <source>
        <dbReference type="Google" id="ProtNLM"/>
    </source>
</evidence>
<dbReference type="PANTHER" id="PTHR46093">
    <property type="entry name" value="ACYL-COA-BINDING DOMAIN-CONTAINING PROTEIN 5"/>
    <property type="match status" value="1"/>
</dbReference>
<keyword evidence="1" id="KW-0880">Kelch repeat</keyword>
<dbReference type="Gene3D" id="2.120.10.80">
    <property type="entry name" value="Kelch-type beta propeller"/>
    <property type="match status" value="2"/>
</dbReference>
<protein>
    <recommendedName>
        <fullName evidence="7">Galactose oxidase</fullName>
    </recommendedName>
</protein>
<evidence type="ECO:0000256" key="3">
    <source>
        <dbReference type="SAM" id="Phobius"/>
    </source>
</evidence>
<feature type="chain" id="PRO_5034591933" description="Galactose oxidase" evidence="4">
    <location>
        <begin position="26"/>
        <end position="529"/>
    </location>
</feature>
<organism evidence="5 6">
    <name type="scientific">Rhizophagus clarus</name>
    <dbReference type="NCBI Taxonomy" id="94130"/>
    <lineage>
        <taxon>Eukaryota</taxon>
        <taxon>Fungi</taxon>
        <taxon>Fungi incertae sedis</taxon>
        <taxon>Mucoromycota</taxon>
        <taxon>Glomeromycotina</taxon>
        <taxon>Glomeromycetes</taxon>
        <taxon>Glomerales</taxon>
        <taxon>Glomeraceae</taxon>
        <taxon>Rhizophagus</taxon>
    </lineage>
</organism>
<gene>
    <name evidence="5" type="ORF">RCL2_002491900</name>
</gene>
<dbReference type="OrthoDB" id="432528at2759"/>
<proteinExistence type="predicted"/>
<name>A0A8H3M5E9_9GLOM</name>
<keyword evidence="4" id="KW-0732">Signal</keyword>
<evidence type="ECO:0000313" key="6">
    <source>
        <dbReference type="Proteomes" id="UP000615446"/>
    </source>
</evidence>
<dbReference type="SUPFAM" id="SSF117281">
    <property type="entry name" value="Kelch motif"/>
    <property type="match status" value="2"/>
</dbReference>
<feature type="signal peptide" evidence="4">
    <location>
        <begin position="1"/>
        <end position="25"/>
    </location>
</feature>
<dbReference type="Pfam" id="PF24681">
    <property type="entry name" value="Kelch_KLHDC2_KLHL20_DRC7"/>
    <property type="match status" value="1"/>
</dbReference>
<evidence type="ECO:0000256" key="2">
    <source>
        <dbReference type="ARBA" id="ARBA00022737"/>
    </source>
</evidence>
<sequence>MIMLKKTIIYIKLWILFQLFVEISCQIKPLERKYHTATLIDNKLYILGGGIILTDSAEKAGKEFFYLDVSVAFNTQKLFWQDLSNVNTVPSHIGATAVKGGANNNTIFLYGGTDTVPTLVYIYDPQSNSWSIPKIGGYNIHEKKRYMKGVIDTNEKMYIWGGSVVGGTNSDMFILDTINLRWGIGNLIGAPTPRSEHGAILLPNNNIMYMGGYYHDYLPLNQVYFYNIINDNWSTENTLGNIPSSRTSFSVVLGLDGQNVIIFGGNIDTESGSIPPGESLYVLNLNNFEWSVPKISGPIPNSRNGHQANVIGVYMVISFGSGYDRSVESDILLLDIRNNNEYTWTYNFDPLATPITPAKSETPVTSMTPAATPVTTHIMIQQSSNNQPAMIGAIIGSLFGGILLSFGGFFLYKWNKNKKKQKNIMPTPGNENHDNYDREVTLITTEKNIHNHGQEFIQIPKNENTTNHELITNSVINKDSNHGQEAIINENPSIQNISDNVLENLKNEMIQAVRQEIMQNLKETIQNNE</sequence>